<dbReference type="PANTHER" id="PTHR37984:SF5">
    <property type="entry name" value="PROTEIN NYNRIN-LIKE"/>
    <property type="match status" value="1"/>
</dbReference>
<dbReference type="InterPro" id="IPR050951">
    <property type="entry name" value="Retrovirus_Pol_polyprotein"/>
</dbReference>
<comment type="caution">
    <text evidence="4">The sequence shown here is derived from an EMBL/GenBank/DDBJ whole genome shotgun (WGS) entry which is preliminary data.</text>
</comment>
<feature type="region of interest" description="Disordered" evidence="2">
    <location>
        <begin position="399"/>
        <end position="436"/>
    </location>
</feature>
<dbReference type="InterPro" id="IPR056924">
    <property type="entry name" value="SH3_Tf2-1"/>
</dbReference>
<dbReference type="SUPFAM" id="SSF53098">
    <property type="entry name" value="Ribonuclease H-like"/>
    <property type="match status" value="1"/>
</dbReference>
<evidence type="ECO:0000313" key="4">
    <source>
        <dbReference type="EMBL" id="PNX81617.1"/>
    </source>
</evidence>
<reference evidence="4 5" key="1">
    <citation type="journal article" date="2014" name="Am. J. Bot.">
        <title>Genome assembly and annotation for red clover (Trifolium pratense; Fabaceae).</title>
        <authorList>
            <person name="Istvanek J."/>
            <person name="Jaros M."/>
            <person name="Krenek A."/>
            <person name="Repkova J."/>
        </authorList>
    </citation>
    <scope>NUCLEOTIDE SEQUENCE [LARGE SCALE GENOMIC DNA]</scope>
    <source>
        <strain evidence="5">cv. Tatra</strain>
        <tissue evidence="4">Young leaves</tissue>
    </source>
</reference>
<sequence length="476" mass="53996">APDLASRFSMEVCRLHGIPKSIVSDRDPLFLSAFWKELFRVQGTTLKYSTAYHPETDGQTEVVNRSLEAYLRCFTSDNPRRWFKYLHLAEFWHNSAFHSAIQMTPFEALYGRQPPAILDYVTGSAAITDLDDSLQKRQEILNTLKANLKRSRKKMEDQANKTRKECTFAPGDLVLLRLQPYRQSTVQRRVSQKLSKRFYGPFPVRRRIGAVAYELELPPSTRIHPVIHVSQLRAYHGDNPQAHFTPIPNDMRERNFLEEDSEGGTLIECSKKVLGSTLEGREKYIGNSTFETEQHFPKTISHLTHPSSPNSLAPSQPLDDLPTQVTTTRPLDFVELDSNELKSLPADPTCSNTTPSLPFDHQRLDKKNSKSITCPNSQNAWPTFHPSFADNTFSINDTFPTNTLSKTTSPPHDLNNHPSQPSKSNTPGTSHTPLDHVLHNNLEDKVLIKQGGIDSGLNTAKPKRTIKEPFWKKDFV</sequence>
<dbReference type="InterPro" id="IPR036397">
    <property type="entry name" value="RNaseH_sf"/>
</dbReference>
<gene>
    <name evidence="4" type="ORF">L195_g037641</name>
</gene>
<dbReference type="InterPro" id="IPR012337">
    <property type="entry name" value="RNaseH-like_sf"/>
</dbReference>
<dbReference type="Pfam" id="PF24626">
    <property type="entry name" value="SH3_Tf2-1"/>
    <property type="match status" value="1"/>
</dbReference>
<keyword evidence="1" id="KW-0175">Coiled coil</keyword>
<dbReference type="AlphaFoldDB" id="A0A2K3LSX1"/>
<dbReference type="STRING" id="57577.A0A2K3LSX1"/>
<dbReference type="InterPro" id="IPR001584">
    <property type="entry name" value="Integrase_cat-core"/>
</dbReference>
<dbReference type="PANTHER" id="PTHR37984">
    <property type="entry name" value="PROTEIN CBG26694"/>
    <property type="match status" value="1"/>
</dbReference>
<dbReference type="Proteomes" id="UP000236291">
    <property type="component" value="Unassembled WGS sequence"/>
</dbReference>
<evidence type="ECO:0000256" key="1">
    <source>
        <dbReference type="SAM" id="Coils"/>
    </source>
</evidence>
<evidence type="ECO:0000259" key="3">
    <source>
        <dbReference type="PROSITE" id="PS50994"/>
    </source>
</evidence>
<proteinExistence type="predicted"/>
<dbReference type="GO" id="GO:0015074">
    <property type="term" value="P:DNA integration"/>
    <property type="evidence" value="ECO:0007669"/>
    <property type="project" value="InterPro"/>
</dbReference>
<feature type="region of interest" description="Disordered" evidence="2">
    <location>
        <begin position="300"/>
        <end position="324"/>
    </location>
</feature>
<evidence type="ECO:0000313" key="5">
    <source>
        <dbReference type="Proteomes" id="UP000236291"/>
    </source>
</evidence>
<dbReference type="Gene3D" id="3.30.420.10">
    <property type="entry name" value="Ribonuclease H-like superfamily/Ribonuclease H"/>
    <property type="match status" value="1"/>
</dbReference>
<feature type="coiled-coil region" evidence="1">
    <location>
        <begin position="134"/>
        <end position="165"/>
    </location>
</feature>
<feature type="compositionally biased region" description="Polar residues" evidence="2">
    <location>
        <begin position="301"/>
        <end position="314"/>
    </location>
</feature>
<feature type="non-terminal residue" evidence="4">
    <location>
        <position position="1"/>
    </location>
</feature>
<dbReference type="EMBL" id="ASHM01040257">
    <property type="protein sequence ID" value="PNX81617.1"/>
    <property type="molecule type" value="Genomic_DNA"/>
</dbReference>
<feature type="domain" description="Integrase catalytic" evidence="3">
    <location>
        <begin position="1"/>
        <end position="113"/>
    </location>
</feature>
<organism evidence="4 5">
    <name type="scientific">Trifolium pratense</name>
    <name type="common">Red clover</name>
    <dbReference type="NCBI Taxonomy" id="57577"/>
    <lineage>
        <taxon>Eukaryota</taxon>
        <taxon>Viridiplantae</taxon>
        <taxon>Streptophyta</taxon>
        <taxon>Embryophyta</taxon>
        <taxon>Tracheophyta</taxon>
        <taxon>Spermatophyta</taxon>
        <taxon>Magnoliopsida</taxon>
        <taxon>eudicotyledons</taxon>
        <taxon>Gunneridae</taxon>
        <taxon>Pentapetalae</taxon>
        <taxon>rosids</taxon>
        <taxon>fabids</taxon>
        <taxon>Fabales</taxon>
        <taxon>Fabaceae</taxon>
        <taxon>Papilionoideae</taxon>
        <taxon>50 kb inversion clade</taxon>
        <taxon>NPAAA clade</taxon>
        <taxon>Hologalegina</taxon>
        <taxon>IRL clade</taxon>
        <taxon>Trifolieae</taxon>
        <taxon>Trifolium</taxon>
    </lineage>
</organism>
<reference evidence="4 5" key="2">
    <citation type="journal article" date="2017" name="Front. Plant Sci.">
        <title>Gene Classification and Mining of Molecular Markers Useful in Red Clover (Trifolium pratense) Breeding.</title>
        <authorList>
            <person name="Istvanek J."/>
            <person name="Dluhosova J."/>
            <person name="Dluhos P."/>
            <person name="Patkova L."/>
            <person name="Nedelnik J."/>
            <person name="Repkova J."/>
        </authorList>
    </citation>
    <scope>NUCLEOTIDE SEQUENCE [LARGE SCALE GENOMIC DNA]</scope>
    <source>
        <strain evidence="5">cv. Tatra</strain>
        <tissue evidence="4">Young leaves</tissue>
    </source>
</reference>
<name>A0A2K3LSX1_TRIPR</name>
<protein>
    <recommendedName>
        <fullName evidence="3">Integrase catalytic domain-containing protein</fullName>
    </recommendedName>
</protein>
<feature type="compositionally biased region" description="Polar residues" evidence="2">
    <location>
        <begin position="399"/>
        <end position="432"/>
    </location>
</feature>
<dbReference type="GO" id="GO:0003676">
    <property type="term" value="F:nucleic acid binding"/>
    <property type="evidence" value="ECO:0007669"/>
    <property type="project" value="InterPro"/>
</dbReference>
<accession>A0A2K3LSX1</accession>
<dbReference type="PROSITE" id="PS50994">
    <property type="entry name" value="INTEGRASE"/>
    <property type="match status" value="1"/>
</dbReference>
<evidence type="ECO:0000256" key="2">
    <source>
        <dbReference type="SAM" id="MobiDB-lite"/>
    </source>
</evidence>